<reference evidence="1" key="1">
    <citation type="journal article" date="2014" name="Int. J. Syst. Evol. Microbiol.">
        <title>Complete genome sequence of Corynebacterium casei LMG S-19264T (=DSM 44701T), isolated from a smear-ripened cheese.</title>
        <authorList>
            <consortium name="US DOE Joint Genome Institute (JGI-PGF)"/>
            <person name="Walter F."/>
            <person name="Albersmeier A."/>
            <person name="Kalinowski J."/>
            <person name="Ruckert C."/>
        </authorList>
    </citation>
    <scope>NUCLEOTIDE SEQUENCE</scope>
    <source>
        <strain evidence="1">CCM 7684</strain>
    </source>
</reference>
<keyword evidence="2" id="KW-1185">Reference proteome</keyword>
<organism evidence="1 2">
    <name type="scientific">Agaricicola taiwanensis</name>
    <dbReference type="NCBI Taxonomy" id="591372"/>
    <lineage>
        <taxon>Bacteria</taxon>
        <taxon>Pseudomonadati</taxon>
        <taxon>Pseudomonadota</taxon>
        <taxon>Alphaproteobacteria</taxon>
        <taxon>Rhodobacterales</taxon>
        <taxon>Paracoccaceae</taxon>
        <taxon>Agaricicola</taxon>
    </lineage>
</organism>
<protein>
    <recommendedName>
        <fullName evidence="3">DUF2948 family protein</fullName>
    </recommendedName>
</protein>
<sequence>MPDTPLRLMAFDAEDLAVFSAHFQDAILNVADFAFLPRERRFAFAADRFDWEGAALGEGNRRRRAAVHFEGVTNVRSRGVDLSQRDGKLNLLAIAFMPGDAPAGAIELHFSGDACVQLDVECVEAAMKDLGPTWECEGCPQHPLNDGEA</sequence>
<gene>
    <name evidence="1" type="ORF">GCM10007276_05990</name>
</gene>
<dbReference type="Proteomes" id="UP000602745">
    <property type="component" value="Unassembled WGS sequence"/>
</dbReference>
<accession>A0A8J2YB53</accession>
<proteinExistence type="predicted"/>
<reference evidence="1" key="2">
    <citation type="submission" date="2020-09" db="EMBL/GenBank/DDBJ databases">
        <authorList>
            <person name="Sun Q."/>
            <person name="Sedlacek I."/>
        </authorList>
    </citation>
    <scope>NUCLEOTIDE SEQUENCE</scope>
    <source>
        <strain evidence="1">CCM 7684</strain>
    </source>
</reference>
<name>A0A8J2YB53_9RHOB</name>
<evidence type="ECO:0008006" key="3">
    <source>
        <dbReference type="Google" id="ProtNLM"/>
    </source>
</evidence>
<dbReference type="AlphaFoldDB" id="A0A8J2YB53"/>
<dbReference type="InterPro" id="IPR021335">
    <property type="entry name" value="DUF2948"/>
</dbReference>
<comment type="caution">
    <text evidence="1">The sequence shown here is derived from an EMBL/GenBank/DDBJ whole genome shotgun (WGS) entry which is preliminary data.</text>
</comment>
<dbReference type="EMBL" id="BMCP01000001">
    <property type="protein sequence ID" value="GGE31615.1"/>
    <property type="molecule type" value="Genomic_DNA"/>
</dbReference>
<dbReference type="RefSeq" id="WP_188408208.1">
    <property type="nucleotide sequence ID" value="NZ_BMCP01000001.1"/>
</dbReference>
<evidence type="ECO:0000313" key="1">
    <source>
        <dbReference type="EMBL" id="GGE31615.1"/>
    </source>
</evidence>
<dbReference type="Pfam" id="PF11164">
    <property type="entry name" value="DUF2948"/>
    <property type="match status" value="1"/>
</dbReference>
<evidence type="ECO:0000313" key="2">
    <source>
        <dbReference type="Proteomes" id="UP000602745"/>
    </source>
</evidence>